<evidence type="ECO:0000313" key="1">
    <source>
        <dbReference type="EMBL" id="KAF4624527.1"/>
    </source>
</evidence>
<organism evidence="1 2">
    <name type="scientific">Cudoniella acicularis</name>
    <dbReference type="NCBI Taxonomy" id="354080"/>
    <lineage>
        <taxon>Eukaryota</taxon>
        <taxon>Fungi</taxon>
        <taxon>Dikarya</taxon>
        <taxon>Ascomycota</taxon>
        <taxon>Pezizomycotina</taxon>
        <taxon>Leotiomycetes</taxon>
        <taxon>Helotiales</taxon>
        <taxon>Tricladiaceae</taxon>
        <taxon>Cudoniella</taxon>
    </lineage>
</organism>
<dbReference type="Proteomes" id="UP000566819">
    <property type="component" value="Unassembled WGS sequence"/>
</dbReference>
<keyword evidence="2" id="KW-1185">Reference proteome</keyword>
<dbReference type="OrthoDB" id="2322999at2759"/>
<dbReference type="AlphaFoldDB" id="A0A8H4R719"/>
<proteinExistence type="predicted"/>
<evidence type="ECO:0000313" key="2">
    <source>
        <dbReference type="Proteomes" id="UP000566819"/>
    </source>
</evidence>
<protein>
    <submittedName>
        <fullName evidence="1">Uncharacterized protein</fullName>
    </submittedName>
</protein>
<accession>A0A8H4R719</accession>
<reference evidence="1 2" key="1">
    <citation type="submission" date="2020-03" db="EMBL/GenBank/DDBJ databases">
        <title>Draft Genome Sequence of Cudoniella acicularis.</title>
        <authorList>
            <person name="Buettner E."/>
            <person name="Kellner H."/>
        </authorList>
    </citation>
    <scope>NUCLEOTIDE SEQUENCE [LARGE SCALE GENOMIC DNA]</scope>
    <source>
        <strain evidence="1 2">DSM 108380</strain>
    </source>
</reference>
<sequence>MTRKFAAKLLYKYKDTPARQVKLELDSLDLNNIYGIVFKFDPKEKCLVPYEFAEGLMFVSESGLVDNDFVDNLNNFINNFVNYVEKNNLTNIIRL</sequence>
<name>A0A8H4R719_9HELO</name>
<dbReference type="EMBL" id="JAAMPI010001629">
    <property type="protein sequence ID" value="KAF4624527.1"/>
    <property type="molecule type" value="Genomic_DNA"/>
</dbReference>
<gene>
    <name evidence="1" type="ORF">G7Y89_g13643</name>
</gene>
<comment type="caution">
    <text evidence="1">The sequence shown here is derived from an EMBL/GenBank/DDBJ whole genome shotgun (WGS) entry which is preliminary data.</text>
</comment>